<proteinExistence type="inferred from homology"/>
<dbReference type="InterPro" id="IPR016162">
    <property type="entry name" value="Ald_DH_N"/>
</dbReference>
<evidence type="ECO:0000256" key="2">
    <source>
        <dbReference type="PROSITE-ProRule" id="PRU10007"/>
    </source>
</evidence>
<dbReference type="RefSeq" id="WP_344754128.1">
    <property type="nucleotide sequence ID" value="NZ_BAABAE010000002.1"/>
</dbReference>
<feature type="region of interest" description="Disordered" evidence="4">
    <location>
        <begin position="1"/>
        <end position="25"/>
    </location>
</feature>
<dbReference type="EMBL" id="BAABAE010000002">
    <property type="protein sequence ID" value="GAA3735032.1"/>
    <property type="molecule type" value="Genomic_DNA"/>
</dbReference>
<dbReference type="InterPro" id="IPR015590">
    <property type="entry name" value="Aldehyde_DH_dom"/>
</dbReference>
<name>A0ABP7FAL8_9MICO</name>
<dbReference type="Pfam" id="PF00171">
    <property type="entry name" value="Aldedh"/>
    <property type="match status" value="1"/>
</dbReference>
<dbReference type="Gene3D" id="3.40.605.10">
    <property type="entry name" value="Aldehyde Dehydrogenase, Chain A, domain 1"/>
    <property type="match status" value="1"/>
</dbReference>
<evidence type="ECO:0000259" key="5">
    <source>
        <dbReference type="Pfam" id="PF00171"/>
    </source>
</evidence>
<feature type="active site" evidence="2">
    <location>
        <position position="266"/>
    </location>
</feature>
<dbReference type="Proteomes" id="UP001501004">
    <property type="component" value="Unassembled WGS sequence"/>
</dbReference>
<dbReference type="PROSITE" id="PS00070">
    <property type="entry name" value="ALDEHYDE_DEHYDR_CYS"/>
    <property type="match status" value="1"/>
</dbReference>
<accession>A0ABP7FAL8</accession>
<protein>
    <submittedName>
        <fullName evidence="6">Aldehyde dehydrogenase family protein</fullName>
    </submittedName>
</protein>
<evidence type="ECO:0000313" key="6">
    <source>
        <dbReference type="EMBL" id="GAA3735032.1"/>
    </source>
</evidence>
<dbReference type="Gene3D" id="3.40.309.10">
    <property type="entry name" value="Aldehyde Dehydrogenase, Chain A, domain 2"/>
    <property type="match status" value="1"/>
</dbReference>
<feature type="domain" description="Aldehyde dehydrogenase" evidence="5">
    <location>
        <begin position="33"/>
        <end position="496"/>
    </location>
</feature>
<evidence type="ECO:0000313" key="7">
    <source>
        <dbReference type="Proteomes" id="UP001501004"/>
    </source>
</evidence>
<dbReference type="InterPro" id="IPR016160">
    <property type="entry name" value="Ald_DH_CS_CYS"/>
</dbReference>
<organism evidence="6 7">
    <name type="scientific">Leifsonella bigeumensis</name>
    <dbReference type="NCBI Taxonomy" id="433643"/>
    <lineage>
        <taxon>Bacteria</taxon>
        <taxon>Bacillati</taxon>
        <taxon>Actinomycetota</taxon>
        <taxon>Actinomycetes</taxon>
        <taxon>Micrococcales</taxon>
        <taxon>Microbacteriaceae</taxon>
        <taxon>Leifsonella</taxon>
    </lineage>
</organism>
<dbReference type="PANTHER" id="PTHR11699">
    <property type="entry name" value="ALDEHYDE DEHYDROGENASE-RELATED"/>
    <property type="match status" value="1"/>
</dbReference>
<gene>
    <name evidence="6" type="ORF">GCM10022239_08920</name>
</gene>
<dbReference type="InterPro" id="IPR016161">
    <property type="entry name" value="Ald_DH/histidinol_DH"/>
</dbReference>
<keyword evidence="1 3" id="KW-0560">Oxidoreductase</keyword>
<keyword evidence="7" id="KW-1185">Reference proteome</keyword>
<dbReference type="PROSITE" id="PS00687">
    <property type="entry name" value="ALDEHYDE_DEHYDR_GLU"/>
    <property type="match status" value="1"/>
</dbReference>
<evidence type="ECO:0000256" key="1">
    <source>
        <dbReference type="ARBA" id="ARBA00023002"/>
    </source>
</evidence>
<comment type="similarity">
    <text evidence="3">Belongs to the aldehyde dehydrogenase family.</text>
</comment>
<sequence length="502" mass="53560">MAKEVAQSGAVDTHKTFTGPDQPMWIGGEQVESTTGQWRDVLNPAQRGQVITRVPAAGTEDVDRAVAAAKAAFPAWKATHFTERSRALALIADELEARADDFARLTALDTGNALRTQARPEVTTLVALFRYFAGVAGEVKGVTLPAGDNQLQYTRREPLGVVACILPWNSPLMIAGFKVPAALAAGNTVVLKAADDAPLTILLLAAVCNQFLPKGVLNALTGRGSLIGSALADHPDVDKVSFTGSTEVGRTVAKQAGERLAHMSLELGGKNPSIVFPDGVDDQIVDGLLFASRFTRQGQSCTAGSRLFLHEDIYDEVLGKLVDRLGSLVVGNPLDEASDMGAVINQKQFDAIDEYLVEGRESGDMTVALGGTAPSVGPLTEGYYHLPTVFAGGRNEFRLAREEIFGPVLVAIPWKTLDDVVRMANDSHYGLAAFVWSHDLDNALNTAHRLEAGWVQVNQGGGQVVGQSYGGYKQSGIGREVSLEGMLEGFTQIKQVNVKLRA</sequence>
<dbReference type="SUPFAM" id="SSF53720">
    <property type="entry name" value="ALDH-like"/>
    <property type="match status" value="1"/>
</dbReference>
<dbReference type="InterPro" id="IPR029510">
    <property type="entry name" value="Ald_DH_CS_GLU"/>
</dbReference>
<comment type="caution">
    <text evidence="6">The sequence shown here is derived from an EMBL/GenBank/DDBJ whole genome shotgun (WGS) entry which is preliminary data.</text>
</comment>
<evidence type="ECO:0000256" key="3">
    <source>
        <dbReference type="RuleBase" id="RU003345"/>
    </source>
</evidence>
<dbReference type="InterPro" id="IPR016163">
    <property type="entry name" value="Ald_DH_C"/>
</dbReference>
<evidence type="ECO:0000256" key="4">
    <source>
        <dbReference type="SAM" id="MobiDB-lite"/>
    </source>
</evidence>
<reference evidence="7" key="1">
    <citation type="journal article" date="2019" name="Int. J. Syst. Evol. Microbiol.">
        <title>The Global Catalogue of Microorganisms (GCM) 10K type strain sequencing project: providing services to taxonomists for standard genome sequencing and annotation.</title>
        <authorList>
            <consortium name="The Broad Institute Genomics Platform"/>
            <consortium name="The Broad Institute Genome Sequencing Center for Infectious Disease"/>
            <person name="Wu L."/>
            <person name="Ma J."/>
        </authorList>
    </citation>
    <scope>NUCLEOTIDE SEQUENCE [LARGE SCALE GENOMIC DNA]</scope>
    <source>
        <strain evidence="7">JCM 16949</strain>
    </source>
</reference>